<evidence type="ECO:0000256" key="2">
    <source>
        <dbReference type="ARBA" id="ARBA00006343"/>
    </source>
</evidence>
<comment type="subcellular location">
    <subcellularLocation>
        <location evidence="1 6">Nucleus</location>
    </subcellularLocation>
</comment>
<dbReference type="SUPFAM" id="SSF160059">
    <property type="entry name" value="PriA/YqbF domain"/>
    <property type="match status" value="1"/>
</dbReference>
<protein>
    <recommendedName>
        <fullName evidence="3 6">DNA replication complex GINS protein PSF3</fullName>
    </recommendedName>
</protein>
<sequence>MSSYYSPSHLQTDAQKAPLTFDLPCPHLSALNNGSSITPGTRLDLPLWLAEMLAVSKPGGPGSASLATLDLPAALGPRVLNALRADPVSVDLRAQAPWFYGLGERMLELFDEEEVGDVLTDYLLREASAGWKDWDGLMLSQTFKRRALEIADKAQNTRTVQHGDGSSDFMSTLDESERQRTQTLPTSLCLKNVIYCLRTCRRNMAVFRAAHDGSNAVKRWLESSSRT</sequence>
<dbReference type="Pfam" id="PF22466">
    <property type="entry name" value="PSF3_N"/>
    <property type="match status" value="1"/>
</dbReference>
<evidence type="ECO:0000256" key="5">
    <source>
        <dbReference type="ARBA" id="ARBA00023242"/>
    </source>
</evidence>
<dbReference type="InterPro" id="IPR021151">
    <property type="entry name" value="GINS_A"/>
</dbReference>
<dbReference type="SUPFAM" id="SSF158573">
    <property type="entry name" value="GINS helical bundle-like"/>
    <property type="match status" value="1"/>
</dbReference>
<dbReference type="CDD" id="cd11713">
    <property type="entry name" value="GINS_A_psf3"/>
    <property type="match status" value="1"/>
</dbReference>
<keyword evidence="10" id="KW-1185">Reference proteome</keyword>
<name>A0AAJ0DPE5_9PEZI</name>
<dbReference type="InterPro" id="IPR055221">
    <property type="entry name" value="PSF3_N"/>
</dbReference>
<dbReference type="PANTHER" id="PTHR22768:SF0">
    <property type="entry name" value="DNA REPLICATION COMPLEX GINS PROTEIN PSF3"/>
    <property type="match status" value="1"/>
</dbReference>
<keyword evidence="4 6" id="KW-0235">DNA replication</keyword>
<dbReference type="AlphaFoldDB" id="A0AAJ0DPE5"/>
<dbReference type="InterPro" id="IPR036224">
    <property type="entry name" value="GINS_bundle-like_dom_sf"/>
</dbReference>
<evidence type="ECO:0000313" key="10">
    <source>
        <dbReference type="Proteomes" id="UP001271007"/>
    </source>
</evidence>
<evidence type="ECO:0000256" key="6">
    <source>
        <dbReference type="RuleBase" id="RU367161"/>
    </source>
</evidence>
<dbReference type="Gene3D" id="1.20.58.2050">
    <property type="match status" value="1"/>
</dbReference>
<dbReference type="Pfam" id="PF05916">
    <property type="entry name" value="Sld5"/>
    <property type="match status" value="1"/>
</dbReference>
<evidence type="ECO:0000256" key="3">
    <source>
        <dbReference type="ARBA" id="ARBA00015140"/>
    </source>
</evidence>
<feature type="domain" description="DNA replication complex GINS protein PSF3 N-terminal" evidence="8">
    <location>
        <begin position="11"/>
        <end position="55"/>
    </location>
</feature>
<organism evidence="9 10">
    <name type="scientific">Extremus antarcticus</name>
    <dbReference type="NCBI Taxonomy" id="702011"/>
    <lineage>
        <taxon>Eukaryota</taxon>
        <taxon>Fungi</taxon>
        <taxon>Dikarya</taxon>
        <taxon>Ascomycota</taxon>
        <taxon>Pezizomycotina</taxon>
        <taxon>Dothideomycetes</taxon>
        <taxon>Dothideomycetidae</taxon>
        <taxon>Mycosphaerellales</taxon>
        <taxon>Extremaceae</taxon>
        <taxon>Extremus</taxon>
    </lineage>
</organism>
<comment type="caution">
    <text evidence="9">The sequence shown here is derived from an EMBL/GenBank/DDBJ whole genome shotgun (WGS) entry which is preliminary data.</text>
</comment>
<dbReference type="EMBL" id="JAWDJX010000013">
    <property type="protein sequence ID" value="KAK3054138.1"/>
    <property type="molecule type" value="Genomic_DNA"/>
</dbReference>
<comment type="similarity">
    <text evidence="2 6">Belongs to the GINS3/PSF3 family.</text>
</comment>
<proteinExistence type="inferred from homology"/>
<dbReference type="InterPro" id="IPR038437">
    <property type="entry name" value="GINS_Psf3_sf"/>
</dbReference>
<comment type="subunit">
    <text evidence="6">Component of the GINS complex.</text>
</comment>
<evidence type="ECO:0000259" key="7">
    <source>
        <dbReference type="Pfam" id="PF05916"/>
    </source>
</evidence>
<gene>
    <name evidence="9" type="primary">PSF3</name>
    <name evidence="9" type="ORF">LTR09_004916</name>
</gene>
<reference evidence="9" key="1">
    <citation type="submission" date="2023-04" db="EMBL/GenBank/DDBJ databases">
        <title>Black Yeasts Isolated from many extreme environments.</title>
        <authorList>
            <person name="Coleine C."/>
            <person name="Stajich J.E."/>
            <person name="Selbmann L."/>
        </authorList>
    </citation>
    <scope>NUCLEOTIDE SEQUENCE</scope>
    <source>
        <strain evidence="9">CCFEE 5312</strain>
    </source>
</reference>
<keyword evidence="5 6" id="KW-0539">Nucleus</keyword>
<evidence type="ECO:0000313" key="9">
    <source>
        <dbReference type="EMBL" id="KAK3054138.1"/>
    </source>
</evidence>
<feature type="domain" description="GINS subunit" evidence="7">
    <location>
        <begin position="76"/>
        <end position="179"/>
    </location>
</feature>
<accession>A0AAJ0DPE5</accession>
<evidence type="ECO:0000256" key="4">
    <source>
        <dbReference type="ARBA" id="ARBA00022705"/>
    </source>
</evidence>
<dbReference type="GO" id="GO:0000811">
    <property type="term" value="C:GINS complex"/>
    <property type="evidence" value="ECO:0007669"/>
    <property type="project" value="UniProtKB-UniRule"/>
</dbReference>
<evidence type="ECO:0000256" key="1">
    <source>
        <dbReference type="ARBA" id="ARBA00004123"/>
    </source>
</evidence>
<comment type="function">
    <text evidence="6">The GINS complex plays an essential role in the initiation of DNA replication.</text>
</comment>
<dbReference type="PANTHER" id="PTHR22768">
    <property type="entry name" value="DNA REPLICATION COMPLEX GINS PROTEIN PSF3"/>
    <property type="match status" value="1"/>
</dbReference>
<dbReference type="InterPro" id="IPR010492">
    <property type="entry name" value="GINS_Psf3"/>
</dbReference>
<dbReference type="GO" id="GO:1902975">
    <property type="term" value="P:mitotic DNA replication initiation"/>
    <property type="evidence" value="ECO:0007669"/>
    <property type="project" value="TreeGrafter"/>
</dbReference>
<dbReference type="Proteomes" id="UP001271007">
    <property type="component" value="Unassembled WGS sequence"/>
</dbReference>
<evidence type="ECO:0000259" key="8">
    <source>
        <dbReference type="Pfam" id="PF22466"/>
    </source>
</evidence>